<accession>A0A2P2QRM0</accession>
<sequence>MLSPTLATCLIILLLPPSVQLTSYSLSLVWSLAGNHGYVDNPSICILAWSLSGTRLHNFVA</sequence>
<proteinExistence type="predicted"/>
<name>A0A2P2QRM0_RHIMU</name>
<evidence type="ECO:0000313" key="2">
    <source>
        <dbReference type="EMBL" id="MBX69662.1"/>
    </source>
</evidence>
<evidence type="ECO:0000256" key="1">
    <source>
        <dbReference type="SAM" id="SignalP"/>
    </source>
</evidence>
<organism evidence="2">
    <name type="scientific">Rhizophora mucronata</name>
    <name type="common">Asiatic mangrove</name>
    <dbReference type="NCBI Taxonomy" id="61149"/>
    <lineage>
        <taxon>Eukaryota</taxon>
        <taxon>Viridiplantae</taxon>
        <taxon>Streptophyta</taxon>
        <taxon>Embryophyta</taxon>
        <taxon>Tracheophyta</taxon>
        <taxon>Spermatophyta</taxon>
        <taxon>Magnoliopsida</taxon>
        <taxon>eudicotyledons</taxon>
        <taxon>Gunneridae</taxon>
        <taxon>Pentapetalae</taxon>
        <taxon>rosids</taxon>
        <taxon>fabids</taxon>
        <taxon>Malpighiales</taxon>
        <taxon>Rhizophoraceae</taxon>
        <taxon>Rhizophora</taxon>
    </lineage>
</organism>
<reference evidence="2" key="1">
    <citation type="submission" date="2018-02" db="EMBL/GenBank/DDBJ databases">
        <title>Rhizophora mucronata_Transcriptome.</title>
        <authorList>
            <person name="Meera S.P."/>
            <person name="Sreeshan A."/>
            <person name="Augustine A."/>
        </authorList>
    </citation>
    <scope>NUCLEOTIDE SEQUENCE</scope>
    <source>
        <tissue evidence="2">Leaf</tissue>
    </source>
</reference>
<feature type="chain" id="PRO_5015203027" description="Secreted protein" evidence="1">
    <location>
        <begin position="22"/>
        <end position="61"/>
    </location>
</feature>
<feature type="signal peptide" evidence="1">
    <location>
        <begin position="1"/>
        <end position="21"/>
    </location>
</feature>
<dbReference type="EMBL" id="GGEC01089178">
    <property type="protein sequence ID" value="MBX69662.1"/>
    <property type="molecule type" value="Transcribed_RNA"/>
</dbReference>
<protein>
    <recommendedName>
        <fullName evidence="3">Secreted protein</fullName>
    </recommendedName>
</protein>
<dbReference type="AlphaFoldDB" id="A0A2P2QRM0"/>
<keyword evidence="1" id="KW-0732">Signal</keyword>
<evidence type="ECO:0008006" key="3">
    <source>
        <dbReference type="Google" id="ProtNLM"/>
    </source>
</evidence>